<dbReference type="Pfam" id="PF17989">
    <property type="entry name" value="ALP_N"/>
    <property type="match status" value="1"/>
</dbReference>
<proteinExistence type="predicted"/>
<gene>
    <name evidence="2" type="ORF">C7437_1011004</name>
</gene>
<evidence type="ECO:0000259" key="1">
    <source>
        <dbReference type="Pfam" id="PF17989"/>
    </source>
</evidence>
<dbReference type="OrthoDB" id="2677727at2"/>
<organism evidence="2 3">
    <name type="scientific">Psychrobacillus insolitus</name>
    <dbReference type="NCBI Taxonomy" id="1461"/>
    <lineage>
        <taxon>Bacteria</taxon>
        <taxon>Bacillati</taxon>
        <taxon>Bacillota</taxon>
        <taxon>Bacilli</taxon>
        <taxon>Bacillales</taxon>
        <taxon>Bacillaceae</taxon>
        <taxon>Psychrobacillus</taxon>
    </lineage>
</organism>
<dbReference type="InterPro" id="IPR043129">
    <property type="entry name" value="ATPase_NBD"/>
</dbReference>
<dbReference type="InterPro" id="IPR040607">
    <property type="entry name" value="ALP_N"/>
</dbReference>
<keyword evidence="3" id="KW-1185">Reference proteome</keyword>
<evidence type="ECO:0000313" key="3">
    <source>
        <dbReference type="Proteomes" id="UP000248646"/>
    </source>
</evidence>
<dbReference type="Proteomes" id="UP000248646">
    <property type="component" value="Unassembled WGS sequence"/>
</dbReference>
<accession>A0A2W7MKN4</accession>
<dbReference type="EMBL" id="QKZI01000001">
    <property type="protein sequence ID" value="PZX07882.1"/>
    <property type="molecule type" value="Genomic_DNA"/>
</dbReference>
<dbReference type="Gene3D" id="3.30.420.40">
    <property type="match status" value="1"/>
</dbReference>
<dbReference type="CDD" id="cd10227">
    <property type="entry name" value="ASKHA_NBD_ParM-like"/>
    <property type="match status" value="1"/>
</dbReference>
<protein>
    <submittedName>
        <fullName evidence="2">Plasmid segregation protein ParM</fullName>
    </submittedName>
</protein>
<evidence type="ECO:0000313" key="2">
    <source>
        <dbReference type="EMBL" id="PZX07882.1"/>
    </source>
</evidence>
<dbReference type="AlphaFoldDB" id="A0A2W7MKN4"/>
<dbReference type="RefSeq" id="WP_111438497.1">
    <property type="nucleotide sequence ID" value="NZ_QKZI01000001.1"/>
</dbReference>
<reference evidence="2 3" key="1">
    <citation type="submission" date="2018-06" db="EMBL/GenBank/DDBJ databases">
        <title>Genomic Encyclopedia of Type Strains, Phase IV (KMG-IV): sequencing the most valuable type-strain genomes for metagenomic binning, comparative biology and taxonomic classification.</title>
        <authorList>
            <person name="Goeker M."/>
        </authorList>
    </citation>
    <scope>NUCLEOTIDE SEQUENCE [LARGE SCALE GENOMIC DNA]</scope>
    <source>
        <strain evidence="2 3">DSM 5</strain>
    </source>
</reference>
<feature type="domain" description="Actin-like protein N-terminal" evidence="1">
    <location>
        <begin position="7"/>
        <end position="156"/>
    </location>
</feature>
<name>A0A2W7MKN4_9BACI</name>
<dbReference type="SUPFAM" id="SSF53067">
    <property type="entry name" value="Actin-like ATPase domain"/>
    <property type="match status" value="1"/>
</dbReference>
<sequence>MNRLILGVDAGNHKAKVVGPFGIDSFKTNICDWFERDVEEVFGRDDMEFEINGRKGFAGSIAEHEDQFGDGTMYGDSKAHEDTKIRVLLAINRYLERYCPHFTDIALVTGQPIKRHKQAEKDAISSMLIGIHEIKVNGKTRVINIEKVGVAPEGSGAIWSCPQDGIIKIIDIGSGTVNVVSIVDRKLINTASTTFNFGVETVNNKDDLGTIARGIIRNTTKLKWNKNDKVLICGGIAEGIAPHLIEHYHNAEILVPELVRGNGVTKLHPVFANAVGFYALAEGAFG</sequence>
<comment type="caution">
    <text evidence="2">The sequence shown here is derived from an EMBL/GenBank/DDBJ whole genome shotgun (WGS) entry which is preliminary data.</text>
</comment>